<organism evidence="1 2">
    <name type="scientific">Paenibacillus larvae subsp. pulvifaciens</name>
    <dbReference type="NCBI Taxonomy" id="1477"/>
    <lineage>
        <taxon>Bacteria</taxon>
        <taxon>Bacillati</taxon>
        <taxon>Bacillota</taxon>
        <taxon>Bacilli</taxon>
        <taxon>Bacillales</taxon>
        <taxon>Paenibacillaceae</taxon>
        <taxon>Paenibacillus</taxon>
    </lineage>
</organism>
<dbReference type="AlphaFoldDB" id="A0A1U9YJP4"/>
<dbReference type="NCBIfam" id="TIGR03581">
    <property type="entry name" value="EF_0839"/>
    <property type="match status" value="1"/>
</dbReference>
<evidence type="ECO:0000313" key="1">
    <source>
        <dbReference type="EMBL" id="ARF69419.1"/>
    </source>
</evidence>
<dbReference type="Proteomes" id="UP000192727">
    <property type="component" value="Chromosome"/>
</dbReference>
<evidence type="ECO:0000313" key="2">
    <source>
        <dbReference type="Proteomes" id="UP000192727"/>
    </source>
</evidence>
<dbReference type="RefSeq" id="WP_023483158.1">
    <property type="nucleotide sequence ID" value="NZ_CP019794.1"/>
</dbReference>
<dbReference type="InterPro" id="IPR010763">
    <property type="entry name" value="DgaF"/>
</dbReference>
<reference evidence="1 2" key="1">
    <citation type="submission" date="2017-03" db="EMBL/GenBank/DDBJ databases">
        <title>Paenibacillus larvae genome sequencing.</title>
        <authorList>
            <person name="Dingman D.W."/>
        </authorList>
    </citation>
    <scope>NUCLEOTIDE SEQUENCE [LARGE SCALE GENOMIC DNA]</scope>
    <source>
        <strain evidence="1 2">SAG 10367</strain>
    </source>
</reference>
<gene>
    <name evidence="1" type="ORF">B7C51_18765</name>
</gene>
<protein>
    <submittedName>
        <fullName evidence="1">4-hydroxy-2-ketovalerate aldolase</fullName>
    </submittedName>
</protein>
<proteinExistence type="predicted"/>
<dbReference type="Pfam" id="PF07071">
    <property type="entry name" value="KDGP_aldolase"/>
    <property type="match status" value="1"/>
</dbReference>
<name>A0A1U9YJP4_9BACL</name>
<dbReference type="InterPro" id="IPR013785">
    <property type="entry name" value="Aldolase_TIM"/>
</dbReference>
<accession>A0A1U9YJP4</accession>
<dbReference type="EMBL" id="CP020557">
    <property type="protein sequence ID" value="ARF69419.1"/>
    <property type="molecule type" value="Genomic_DNA"/>
</dbReference>
<dbReference type="Gene3D" id="3.20.20.70">
    <property type="entry name" value="Aldolase class I"/>
    <property type="match status" value="1"/>
</dbReference>
<dbReference type="GeneID" id="64218184"/>
<dbReference type="SUPFAM" id="SSF51395">
    <property type="entry name" value="FMN-linked oxidoreductases"/>
    <property type="match status" value="1"/>
</dbReference>
<sequence length="244" mass="26064">MEKESIKIQLNVLAKDIENAKEIVEQTQGNVFIGMMVKNYSSSEEAVHHIKSMQEAGVPVSVGLGAGDPAQWKRVAEVAVQTKPVHVNQAFPAAGYTLGALRQAGSSHTLVNALIRPAGVPGKVWIGTGPISQSFEEMVSCEAAAAMLAEIGVHSVKFYPVEGIKRLDEIAGMVRAAVKHGIQVFEPTGGIDTKTIAAVVKVCAENGARHIIPHIYTAIVDKETGRTRLEDIRALQNAVKEVLG</sequence>